<name>A0ACB9ZYG2_CATRO</name>
<protein>
    <submittedName>
        <fullName evidence="1">Uncharacterized protein</fullName>
    </submittedName>
</protein>
<sequence length="863" mass="93444">MWGRQRDMYSMYKRASSKEYLNGYTAEENFETEESFPTTFDIEESFGNSPAADSKETGNPSWKHSLPHVLVATLTSLLFGYHLGVVNDTLESISVDLGFSGSTLAEGLVVSTCLGGAFIGSIFSGWMTDGFGRRRVFQLCTLPMIIGASISATTNSLGGMLLGRLFVGFGMGLGPPVAALYVAEVSPAFVRGTYGSFTQIATCLGLMGALFIGIPAKAVLGWWRVCFWVSAAPAALLAILMEFCAESPYWLFKKGRIAETEAAFENLFGATHAKYSMAELTKSEKGDEAISMGFQVIGATSYLPSSSALYLSVGGMLLFVLSFSLGAGPVPGLLLSEILPSRIRARAMAVCMAVHWVINFFVGLLFLRLLEQLGPQILYTNFAAFCSVAVFFVRRNVVETKGKSLQEIEIALSSAYLEGADMGRVAGMGEVGSPEPAMPREEQVVQFPPIVEAEYPPRVEAGVPAPVHFVGSPWSTGLFDCHEDQTNAVMTAFFPCVTFGQITEVLDAGELSCPLGSFIYLLMMPALCSQWVMGSKYRAKLRRRYGLVEAPYQDVVSHIFCSCCSLCQEFRELRNRGLDPALGSFPDSWNGILAQQQGINIPPTKMGRTPEAASTGKSEVSFSPSKGESEAVVSFPPAQGESEPAVVSFPPPASPVVSFPPPAQGENEPHVVSFPPPSSSPSVASFPPPQVEAHHDPHVVSFSPNMAAAGQHAPPQFVGNPWMTGLFDCDEDPTNAFMTFMLPCVTFGQIAEVLDAGELTCPSGSFIYLLMMPVLCSQWVMGSKYRTKLRTRYGLVEAPYQDVVSHVFCPCCSLSQEFRELKKRGLDPALGWNGIIAQQQAMQYGNEQMKTPPPLQTMSSNVI</sequence>
<organism evidence="1 2">
    <name type="scientific">Catharanthus roseus</name>
    <name type="common">Madagascar periwinkle</name>
    <name type="synonym">Vinca rosea</name>
    <dbReference type="NCBI Taxonomy" id="4058"/>
    <lineage>
        <taxon>Eukaryota</taxon>
        <taxon>Viridiplantae</taxon>
        <taxon>Streptophyta</taxon>
        <taxon>Embryophyta</taxon>
        <taxon>Tracheophyta</taxon>
        <taxon>Spermatophyta</taxon>
        <taxon>Magnoliopsida</taxon>
        <taxon>eudicotyledons</taxon>
        <taxon>Gunneridae</taxon>
        <taxon>Pentapetalae</taxon>
        <taxon>asterids</taxon>
        <taxon>lamiids</taxon>
        <taxon>Gentianales</taxon>
        <taxon>Apocynaceae</taxon>
        <taxon>Rauvolfioideae</taxon>
        <taxon>Vinceae</taxon>
        <taxon>Catharanthinae</taxon>
        <taxon>Catharanthus</taxon>
    </lineage>
</organism>
<gene>
    <name evidence="1" type="ORF">M9H77_37277</name>
</gene>
<evidence type="ECO:0000313" key="2">
    <source>
        <dbReference type="Proteomes" id="UP001060085"/>
    </source>
</evidence>
<proteinExistence type="predicted"/>
<keyword evidence="2" id="KW-1185">Reference proteome</keyword>
<dbReference type="Proteomes" id="UP001060085">
    <property type="component" value="Linkage Group LG08"/>
</dbReference>
<evidence type="ECO:0000313" key="1">
    <source>
        <dbReference type="EMBL" id="KAI5651272.1"/>
    </source>
</evidence>
<dbReference type="EMBL" id="CM044708">
    <property type="protein sequence ID" value="KAI5651272.1"/>
    <property type="molecule type" value="Genomic_DNA"/>
</dbReference>
<accession>A0ACB9ZYG2</accession>
<comment type="caution">
    <text evidence="1">The sequence shown here is derived from an EMBL/GenBank/DDBJ whole genome shotgun (WGS) entry which is preliminary data.</text>
</comment>
<reference evidence="2" key="1">
    <citation type="journal article" date="2023" name="Nat. Plants">
        <title>Single-cell RNA sequencing provides a high-resolution roadmap for understanding the multicellular compartmentation of specialized metabolism.</title>
        <authorList>
            <person name="Sun S."/>
            <person name="Shen X."/>
            <person name="Li Y."/>
            <person name="Li Y."/>
            <person name="Wang S."/>
            <person name="Li R."/>
            <person name="Zhang H."/>
            <person name="Shen G."/>
            <person name="Guo B."/>
            <person name="Wei J."/>
            <person name="Xu J."/>
            <person name="St-Pierre B."/>
            <person name="Chen S."/>
            <person name="Sun C."/>
        </authorList>
    </citation>
    <scope>NUCLEOTIDE SEQUENCE [LARGE SCALE GENOMIC DNA]</scope>
</reference>